<gene>
    <name evidence="2" type="ORF">SsS58_01008</name>
</gene>
<evidence type="ECO:0000256" key="1">
    <source>
        <dbReference type="SAM" id="Phobius"/>
    </source>
</evidence>
<dbReference type="EMBL" id="BCMM01000003">
    <property type="protein sequence ID" value="GAQ60666.1"/>
    <property type="molecule type" value="Genomic_DNA"/>
</dbReference>
<name>A0A117ECK3_STRSC</name>
<feature type="transmembrane region" description="Helical" evidence="1">
    <location>
        <begin position="72"/>
        <end position="89"/>
    </location>
</feature>
<keyword evidence="1" id="KW-0472">Membrane</keyword>
<reference evidence="2 3" key="2">
    <citation type="journal article" date="2016" name="Genome Announc.">
        <title>Draft Genome Sequences of Streptomyces scabiei S58, Streptomyces turgidiscabies T45, and Streptomyces acidiscabies a10, the Pathogens of Potato Common Scab, Isolated in Japan.</title>
        <authorList>
            <person name="Tomihama T."/>
            <person name="Nishi Y."/>
            <person name="Sakai M."/>
            <person name="Ikenaga M."/>
            <person name="Okubo T."/>
            <person name="Ikeda S."/>
        </authorList>
    </citation>
    <scope>NUCLEOTIDE SEQUENCE [LARGE SCALE GENOMIC DNA]</scope>
    <source>
        <strain evidence="2 3">S58</strain>
    </source>
</reference>
<dbReference type="Proteomes" id="UP000067448">
    <property type="component" value="Unassembled WGS sequence"/>
</dbReference>
<feature type="transmembrane region" description="Helical" evidence="1">
    <location>
        <begin position="33"/>
        <end position="51"/>
    </location>
</feature>
<dbReference type="RefSeq" id="WP_059078778.1">
    <property type="nucleotide sequence ID" value="NZ_BCMM01000003.1"/>
</dbReference>
<protein>
    <recommendedName>
        <fullName evidence="4">Integral membrane protein</fullName>
    </recommendedName>
</protein>
<dbReference type="AlphaFoldDB" id="A0A117ECK3"/>
<comment type="caution">
    <text evidence="2">The sequence shown here is derived from an EMBL/GenBank/DDBJ whole genome shotgun (WGS) entry which is preliminary data.</text>
</comment>
<reference evidence="3" key="3">
    <citation type="submission" date="2016-02" db="EMBL/GenBank/DDBJ databases">
        <title>Draft genome of pathogenic Streptomyces sp. in Japan.</title>
        <authorList>
            <person name="Tomihama T."/>
            <person name="Ikenaga M."/>
            <person name="Sakai M."/>
            <person name="Okubo T."/>
            <person name="Ikeda S."/>
        </authorList>
    </citation>
    <scope>NUCLEOTIDE SEQUENCE [LARGE SCALE GENOMIC DNA]</scope>
    <source>
        <strain evidence="3">S58</strain>
    </source>
</reference>
<keyword evidence="1" id="KW-1133">Transmembrane helix</keyword>
<feature type="transmembrane region" description="Helical" evidence="1">
    <location>
        <begin position="120"/>
        <end position="138"/>
    </location>
</feature>
<evidence type="ECO:0000313" key="3">
    <source>
        <dbReference type="Proteomes" id="UP000067448"/>
    </source>
</evidence>
<evidence type="ECO:0000313" key="2">
    <source>
        <dbReference type="EMBL" id="GAQ60666.1"/>
    </source>
</evidence>
<reference evidence="3" key="1">
    <citation type="submission" date="2015-11" db="EMBL/GenBank/DDBJ databases">
        <authorList>
            <consortium name="Cross-ministerial Strategic Innovation Promotion Program (SIP) consortium"/>
            <person name="Tomihama T."/>
            <person name="Ikenaga M."/>
            <person name="Sakai M."/>
            <person name="Okubo T."/>
            <person name="Ikeda S."/>
        </authorList>
    </citation>
    <scope>NUCLEOTIDE SEQUENCE [LARGE SCALE GENOMIC DNA]</scope>
    <source>
        <strain evidence="3">S58</strain>
    </source>
</reference>
<dbReference type="OrthoDB" id="4331436at2"/>
<accession>A0A117ECK3</accession>
<organism evidence="2 3">
    <name type="scientific">Streptomyces scabiei</name>
    <dbReference type="NCBI Taxonomy" id="1930"/>
    <lineage>
        <taxon>Bacteria</taxon>
        <taxon>Bacillati</taxon>
        <taxon>Actinomycetota</taxon>
        <taxon>Actinomycetes</taxon>
        <taxon>Kitasatosporales</taxon>
        <taxon>Streptomycetaceae</taxon>
        <taxon>Streptomyces</taxon>
    </lineage>
</organism>
<feature type="transmembrane region" description="Helical" evidence="1">
    <location>
        <begin position="95"/>
        <end position="113"/>
    </location>
</feature>
<evidence type="ECO:0008006" key="4">
    <source>
        <dbReference type="Google" id="ProtNLM"/>
    </source>
</evidence>
<sequence length="184" mass="18731">MFKSGVGFLALFGLGWWLLGSSAFAGVVRPVLIAVGCAVAVGLMLAARRFLPASAGGPFPAGRRRRFNQINGLQWLLIIAVVAVCRQVGVPVLVPPLVAVVVGLHFLPLAVVFEQPRLRVPAALLVASGVAGTTVWLADGPDENVRLVVGLASAFSLWATAARTVAGTASAAEQGAGQAGSGGV</sequence>
<keyword evidence="1" id="KW-0812">Transmembrane</keyword>
<proteinExistence type="predicted"/>